<keyword evidence="8" id="KW-0547">Nucleotide-binding</keyword>
<keyword evidence="9" id="KW-1185">Reference proteome</keyword>
<evidence type="ECO:0000256" key="4">
    <source>
        <dbReference type="ARBA" id="ARBA00022679"/>
    </source>
</evidence>
<keyword evidence="8" id="KW-0067">ATP-binding</keyword>
<dbReference type="EC" id="2.7.13.3" evidence="2"/>
<evidence type="ECO:0000256" key="2">
    <source>
        <dbReference type="ARBA" id="ARBA00012438"/>
    </source>
</evidence>
<evidence type="ECO:0000313" key="9">
    <source>
        <dbReference type="Proteomes" id="UP001596972"/>
    </source>
</evidence>
<evidence type="ECO:0000256" key="6">
    <source>
        <dbReference type="SAM" id="MobiDB-lite"/>
    </source>
</evidence>
<protein>
    <recommendedName>
        <fullName evidence="2">histidine kinase</fullName>
        <ecNumber evidence="2">2.7.13.3</ecNumber>
    </recommendedName>
</protein>
<evidence type="ECO:0000313" key="8">
    <source>
        <dbReference type="EMBL" id="MFD0906160.1"/>
    </source>
</evidence>
<reference evidence="9" key="1">
    <citation type="journal article" date="2019" name="Int. J. Syst. Evol. Microbiol.">
        <title>The Global Catalogue of Microorganisms (GCM) 10K type strain sequencing project: providing services to taxonomists for standard genome sequencing and annotation.</title>
        <authorList>
            <consortium name="The Broad Institute Genomics Platform"/>
            <consortium name="The Broad Institute Genome Sequencing Center for Infectious Disease"/>
            <person name="Wu L."/>
            <person name="Ma J."/>
        </authorList>
    </citation>
    <scope>NUCLEOTIDE SEQUENCE [LARGE SCALE GENOMIC DNA]</scope>
    <source>
        <strain evidence="9">JCM 31202</strain>
    </source>
</reference>
<dbReference type="GO" id="GO:0005524">
    <property type="term" value="F:ATP binding"/>
    <property type="evidence" value="ECO:0007669"/>
    <property type="project" value="UniProtKB-KW"/>
</dbReference>
<dbReference type="RefSeq" id="WP_378307742.1">
    <property type="nucleotide sequence ID" value="NZ_JBHTJA010000248.1"/>
</dbReference>
<dbReference type="InterPro" id="IPR036890">
    <property type="entry name" value="HATPase_C_sf"/>
</dbReference>
<dbReference type="Proteomes" id="UP001596972">
    <property type="component" value="Unassembled WGS sequence"/>
</dbReference>
<evidence type="ECO:0000259" key="7">
    <source>
        <dbReference type="Pfam" id="PF02518"/>
    </source>
</evidence>
<keyword evidence="4" id="KW-0808">Transferase</keyword>
<dbReference type="InterPro" id="IPR003594">
    <property type="entry name" value="HATPase_dom"/>
</dbReference>
<evidence type="ECO:0000256" key="3">
    <source>
        <dbReference type="ARBA" id="ARBA00022553"/>
    </source>
</evidence>
<dbReference type="SUPFAM" id="SSF55874">
    <property type="entry name" value="ATPase domain of HSP90 chaperone/DNA topoisomerase II/histidine kinase"/>
    <property type="match status" value="1"/>
</dbReference>
<accession>A0ABW3F1Z8</accession>
<dbReference type="PANTHER" id="PTHR45436:SF5">
    <property type="entry name" value="SENSOR HISTIDINE KINASE TRCS"/>
    <property type="match status" value="1"/>
</dbReference>
<keyword evidence="5" id="KW-0418">Kinase</keyword>
<feature type="non-terminal residue" evidence="8">
    <location>
        <position position="310"/>
    </location>
</feature>
<feature type="compositionally biased region" description="Pro residues" evidence="6">
    <location>
        <begin position="283"/>
        <end position="296"/>
    </location>
</feature>
<feature type="region of interest" description="Disordered" evidence="6">
    <location>
        <begin position="271"/>
        <end position="310"/>
    </location>
</feature>
<proteinExistence type="predicted"/>
<evidence type="ECO:0000256" key="5">
    <source>
        <dbReference type="ARBA" id="ARBA00022777"/>
    </source>
</evidence>
<dbReference type="EMBL" id="JBHTJA010000248">
    <property type="protein sequence ID" value="MFD0906160.1"/>
    <property type="molecule type" value="Genomic_DNA"/>
</dbReference>
<gene>
    <name evidence="8" type="ORF">ACFQ11_37710</name>
</gene>
<evidence type="ECO:0000256" key="1">
    <source>
        <dbReference type="ARBA" id="ARBA00000085"/>
    </source>
</evidence>
<dbReference type="Gene3D" id="3.30.565.10">
    <property type="entry name" value="Histidine kinase-like ATPase, C-terminal domain"/>
    <property type="match status" value="1"/>
</dbReference>
<comment type="caution">
    <text evidence="8">The sequence shown here is derived from an EMBL/GenBank/DDBJ whole genome shotgun (WGS) entry which is preliminary data.</text>
</comment>
<comment type="catalytic activity">
    <reaction evidence="1">
        <text>ATP + protein L-histidine = ADP + protein N-phospho-L-histidine.</text>
        <dbReference type="EC" id="2.7.13.3"/>
    </reaction>
</comment>
<dbReference type="PANTHER" id="PTHR45436">
    <property type="entry name" value="SENSOR HISTIDINE KINASE YKOH"/>
    <property type="match status" value="1"/>
</dbReference>
<feature type="domain" description="Histidine kinase/HSP90-like ATPase" evidence="7">
    <location>
        <begin position="160"/>
        <end position="267"/>
    </location>
</feature>
<dbReference type="Pfam" id="PF02518">
    <property type="entry name" value="HATPase_c"/>
    <property type="match status" value="1"/>
</dbReference>
<keyword evidence="3" id="KW-0597">Phosphoprotein</keyword>
<organism evidence="8 9">
    <name type="scientific">Actinomadura sediminis</name>
    <dbReference type="NCBI Taxonomy" id="1038904"/>
    <lineage>
        <taxon>Bacteria</taxon>
        <taxon>Bacillati</taxon>
        <taxon>Actinomycetota</taxon>
        <taxon>Actinomycetes</taxon>
        <taxon>Streptosporangiales</taxon>
        <taxon>Thermomonosporaceae</taxon>
        <taxon>Actinomadura</taxon>
    </lineage>
</organism>
<dbReference type="InterPro" id="IPR050428">
    <property type="entry name" value="TCS_sensor_his_kinase"/>
</dbReference>
<sequence length="310" mass="32406">MTTPDLERWRLILGPPADPATGCPAGDAAARDAALDAVAGLRADARGRLESQQLATVALARRVQSAMHRVQAEAAVTAERHSDHAEVYLACQAIDHLAAQSARLAQGLAVAAGTWEGQQWDAPMRLAEVVQSAAARIEDFQRVRIEGDPDLAVGPVVLEAVIHVLAELLANATESSPTAAPVTVRVTAAAQGAVFRIDDHGAGLEEPRLARARELLDGAREVTLAEMGEVPRLGFAVIARYVRRHGFKVSLGESPYGGLQAVVLVPRAMVADPPVPGRAGAPPDDPPPPPGPPGGPADPGDVLPQRAGRR</sequence>
<name>A0ABW3F1Z8_9ACTN</name>